<organism evidence="1 2">
    <name type="scientific">Klebsiella variicola</name>
    <dbReference type="NCBI Taxonomy" id="244366"/>
    <lineage>
        <taxon>Bacteria</taxon>
        <taxon>Pseudomonadati</taxon>
        <taxon>Pseudomonadota</taxon>
        <taxon>Gammaproteobacteria</taxon>
        <taxon>Enterobacterales</taxon>
        <taxon>Enterobacteriaceae</taxon>
        <taxon>Klebsiella/Raoultella group</taxon>
        <taxon>Klebsiella</taxon>
        <taxon>Klebsiella pneumoniae complex</taxon>
    </lineage>
</organism>
<comment type="caution">
    <text evidence="1">The sequence shown here is derived from an EMBL/GenBank/DDBJ whole genome shotgun (WGS) entry which is preliminary data.</text>
</comment>
<protein>
    <submittedName>
        <fullName evidence="1">Amino acid ABC transporter substrate-binding protein</fullName>
    </submittedName>
</protein>
<gene>
    <name evidence="1" type="ORF">CWN47_25335</name>
</gene>
<feature type="non-terminal residue" evidence="1">
    <location>
        <position position="1"/>
    </location>
</feature>
<evidence type="ECO:0000313" key="2">
    <source>
        <dbReference type="Proteomes" id="UP000234412"/>
    </source>
</evidence>
<evidence type="ECO:0000313" key="1">
    <source>
        <dbReference type="EMBL" id="PLM91695.1"/>
    </source>
</evidence>
<dbReference type="AlphaFoldDB" id="A0A2N4YVA1"/>
<sequence length="25" mass="2680">ATLAALKANGQYAALIKKYNLESID</sequence>
<reference evidence="1 2" key="1">
    <citation type="submission" date="2017-11" db="EMBL/GenBank/DDBJ databases">
        <authorList>
            <person name="Han C.G."/>
        </authorList>
    </citation>
    <scope>NUCLEOTIDE SEQUENCE [LARGE SCALE GENOMIC DNA]</scope>
    <source>
        <strain evidence="1 2">A8</strain>
    </source>
</reference>
<dbReference type="Proteomes" id="UP000234412">
    <property type="component" value="Unassembled WGS sequence"/>
</dbReference>
<reference evidence="1 2" key="2">
    <citation type="submission" date="2018-01" db="EMBL/GenBank/DDBJ databases">
        <title>Genomic study of Klebsiella pneumoniae.</title>
        <authorList>
            <person name="Yang Y."/>
            <person name="Bicalho R."/>
        </authorList>
    </citation>
    <scope>NUCLEOTIDE SEQUENCE [LARGE SCALE GENOMIC DNA]</scope>
    <source>
        <strain evidence="1 2">A8</strain>
    </source>
</reference>
<proteinExistence type="predicted"/>
<name>A0A2N4YVA1_KLEVA</name>
<dbReference type="EMBL" id="PIDP01001173">
    <property type="protein sequence ID" value="PLM91695.1"/>
    <property type="molecule type" value="Genomic_DNA"/>
</dbReference>
<accession>A0A2N4YVA1</accession>